<dbReference type="GO" id="GO:0006260">
    <property type="term" value="P:DNA replication"/>
    <property type="evidence" value="ECO:0007669"/>
    <property type="project" value="TreeGrafter"/>
</dbReference>
<feature type="domain" description="IstB-like ATP-binding" evidence="1">
    <location>
        <begin position="16"/>
        <end position="247"/>
    </location>
</feature>
<accession>A0A5B0DPT5</accession>
<protein>
    <submittedName>
        <fullName evidence="2">ATP-binding protein</fullName>
    </submittedName>
</protein>
<evidence type="ECO:0000313" key="2">
    <source>
        <dbReference type="EMBL" id="KAA0968857.1"/>
    </source>
</evidence>
<dbReference type="InterPro" id="IPR002611">
    <property type="entry name" value="IstB_ATP-bd"/>
</dbReference>
<dbReference type="PANTHER" id="PTHR30050:SF4">
    <property type="entry name" value="ATP-BINDING PROTEIN RV3427C IN INSERTION SEQUENCE-RELATED"/>
    <property type="match status" value="1"/>
</dbReference>
<dbReference type="EMBL" id="VOBL01000051">
    <property type="protein sequence ID" value="KAA0968857.1"/>
    <property type="molecule type" value="Genomic_DNA"/>
</dbReference>
<comment type="caution">
    <text evidence="2">The sequence shown here is derived from an EMBL/GenBank/DDBJ whole genome shotgun (WGS) entry which is preliminary data.</text>
</comment>
<keyword evidence="2" id="KW-0547">Nucleotide-binding</keyword>
<dbReference type="PIRSF" id="PIRSF003073">
    <property type="entry name" value="DNAC_TnpB_IstB"/>
    <property type="match status" value="1"/>
</dbReference>
<dbReference type="SUPFAM" id="SSF52540">
    <property type="entry name" value="P-loop containing nucleoside triphosphate hydrolases"/>
    <property type="match status" value="1"/>
</dbReference>
<dbReference type="Gene3D" id="3.40.50.300">
    <property type="entry name" value="P-loop containing nucleotide triphosphate hydrolases"/>
    <property type="match status" value="1"/>
</dbReference>
<dbReference type="GO" id="GO:0005524">
    <property type="term" value="F:ATP binding"/>
    <property type="evidence" value="ECO:0007669"/>
    <property type="project" value="UniProtKB-KW"/>
</dbReference>
<keyword evidence="2" id="KW-0067">ATP-binding</keyword>
<dbReference type="InterPro" id="IPR028350">
    <property type="entry name" value="DNAC/IstB-like"/>
</dbReference>
<dbReference type="RefSeq" id="WP_149621201.1">
    <property type="nucleotide sequence ID" value="NZ_VOBL01000051.1"/>
</dbReference>
<dbReference type="Pfam" id="PF01695">
    <property type="entry name" value="IstB_IS21"/>
    <property type="match status" value="1"/>
</dbReference>
<name>A0A5B0DPT5_9MICC</name>
<evidence type="ECO:0000259" key="1">
    <source>
        <dbReference type="Pfam" id="PF01695"/>
    </source>
</evidence>
<dbReference type="PANTHER" id="PTHR30050">
    <property type="entry name" value="CHROMOSOMAL REPLICATION INITIATOR PROTEIN DNAA"/>
    <property type="match status" value="1"/>
</dbReference>
<dbReference type="OrthoDB" id="9776217at2"/>
<proteinExistence type="predicted"/>
<sequence>MLDHHLTEDDMGLFTRLRLTAFGQAVIDIANDPAFDEWTFSRKIRHALDQETAARSQRRMLKLLKESKTPNPAACVEDIHYLPDRSLNREVVARLVSCRWIEQTTNLVILGKSSVGKSYLAQALVNAACRRDYSARYFRLDDLANQLAVYHRSDPERLIFLQSLHDCDVLVLDDLLTTPITPDAASELLNILAGREGRGATVVTSQFDPEDWYKSLHDAVIAESILNRIVSTSELIQLDGPNMRRHTHTGQEGATTS</sequence>
<organism evidence="2 3">
    <name type="scientific">Paeniglutamicibacter gangotriensis</name>
    <dbReference type="NCBI Taxonomy" id="254787"/>
    <lineage>
        <taxon>Bacteria</taxon>
        <taxon>Bacillati</taxon>
        <taxon>Actinomycetota</taxon>
        <taxon>Actinomycetes</taxon>
        <taxon>Micrococcales</taxon>
        <taxon>Micrococcaceae</taxon>
        <taxon>Paeniglutamicibacter</taxon>
    </lineage>
</organism>
<evidence type="ECO:0000313" key="3">
    <source>
        <dbReference type="Proteomes" id="UP000323856"/>
    </source>
</evidence>
<gene>
    <name evidence="2" type="ORF">FQ154_20665</name>
</gene>
<dbReference type="Proteomes" id="UP000323856">
    <property type="component" value="Unassembled WGS sequence"/>
</dbReference>
<dbReference type="AlphaFoldDB" id="A0A5B0DPT5"/>
<dbReference type="InterPro" id="IPR027417">
    <property type="entry name" value="P-loop_NTPase"/>
</dbReference>
<reference evidence="2 3" key="1">
    <citation type="submission" date="2019-07" db="EMBL/GenBank/DDBJ databases">
        <title>Analysis of the biochemical properties, biological activity and biotechnological potential of siderophores and biosurfactants produced by Antarctic psychrotolerant bacteria.</title>
        <authorList>
            <person name="Styczynski M."/>
            <person name="Krucon T."/>
            <person name="Decewicz P."/>
            <person name="Dziewit L."/>
        </authorList>
    </citation>
    <scope>NUCLEOTIDE SEQUENCE [LARGE SCALE GENOMIC DNA]</scope>
    <source>
        <strain evidence="2 3">ANT_H27</strain>
    </source>
</reference>